<gene>
    <name evidence="2" type="ORF">ACFPYJ_04145</name>
</gene>
<name>A0ABW0VRA5_9BACL</name>
<dbReference type="RefSeq" id="WP_379186770.1">
    <property type="nucleotide sequence ID" value="NZ_JBHSOW010000015.1"/>
</dbReference>
<evidence type="ECO:0000313" key="3">
    <source>
        <dbReference type="Proteomes" id="UP001596047"/>
    </source>
</evidence>
<sequence length="327" mass="35255">MKRQKLLAGHTVNLRSETGSIALEASLIMPIVLMVFIFFICLIRLSAVQMALHGTLSQTVRQAAANIYPVELAYNKAVSSMPPAAEPSGAGTGALAAAPLPGIEMVADKLEGWLPSPAGRLLAAVLEGDWKPVVDAAATEIGRSVVEPLLRHEADRAVLNPELLRLSRLSLPDLKGKTEAYIRIEAEYTFKLGFPFTKRSLTLREQAEERVWVSDPVPANRDGEGTDSTHAQIQIVSLEPDPLRPGNKARLVVQTDPGRILNLTVTYKSGRSQAKHVGEVSADASGKAEWTWLVSGNTTPGVWELSVSAADGTTVSRHFVVEKKKSA</sequence>
<evidence type="ECO:0000313" key="2">
    <source>
        <dbReference type="EMBL" id="MFC5648321.1"/>
    </source>
</evidence>
<keyword evidence="1" id="KW-0812">Transmembrane</keyword>
<comment type="caution">
    <text evidence="2">The sequence shown here is derived from an EMBL/GenBank/DDBJ whole genome shotgun (WGS) entry which is preliminary data.</text>
</comment>
<organism evidence="2 3">
    <name type="scientific">Paenibacillus solisilvae</name>
    <dbReference type="NCBI Taxonomy" id="2486751"/>
    <lineage>
        <taxon>Bacteria</taxon>
        <taxon>Bacillati</taxon>
        <taxon>Bacillota</taxon>
        <taxon>Bacilli</taxon>
        <taxon>Bacillales</taxon>
        <taxon>Paenibacillaceae</taxon>
        <taxon>Paenibacillus</taxon>
    </lineage>
</organism>
<proteinExistence type="predicted"/>
<keyword evidence="1" id="KW-1133">Transmembrane helix</keyword>
<dbReference type="EMBL" id="JBHSOW010000015">
    <property type="protein sequence ID" value="MFC5648321.1"/>
    <property type="molecule type" value="Genomic_DNA"/>
</dbReference>
<keyword evidence="3" id="KW-1185">Reference proteome</keyword>
<feature type="transmembrane region" description="Helical" evidence="1">
    <location>
        <begin position="21"/>
        <end position="45"/>
    </location>
</feature>
<reference evidence="3" key="1">
    <citation type="journal article" date="2019" name="Int. J. Syst. Evol. Microbiol.">
        <title>The Global Catalogue of Microorganisms (GCM) 10K type strain sequencing project: providing services to taxonomists for standard genome sequencing and annotation.</title>
        <authorList>
            <consortium name="The Broad Institute Genomics Platform"/>
            <consortium name="The Broad Institute Genome Sequencing Center for Infectious Disease"/>
            <person name="Wu L."/>
            <person name="Ma J."/>
        </authorList>
    </citation>
    <scope>NUCLEOTIDE SEQUENCE [LARGE SCALE GENOMIC DNA]</scope>
    <source>
        <strain evidence="3">CGMCC 1.3240</strain>
    </source>
</reference>
<evidence type="ECO:0000256" key="1">
    <source>
        <dbReference type="SAM" id="Phobius"/>
    </source>
</evidence>
<keyword evidence="1" id="KW-0472">Membrane</keyword>
<accession>A0ABW0VRA5</accession>
<protein>
    <submittedName>
        <fullName evidence="2">TadE/TadG family type IV pilus assembly protein</fullName>
    </submittedName>
</protein>
<dbReference type="Proteomes" id="UP001596047">
    <property type="component" value="Unassembled WGS sequence"/>
</dbReference>